<dbReference type="InterPro" id="IPR013324">
    <property type="entry name" value="RNA_pol_sigma_r3/r4-like"/>
</dbReference>
<reference evidence="8 9" key="1">
    <citation type="submission" date="2019-06" db="EMBL/GenBank/DDBJ databases">
        <title>Sequencing the genomes of 1000 actinobacteria strains.</title>
        <authorList>
            <person name="Klenk H.-P."/>
        </authorList>
    </citation>
    <scope>NUCLEOTIDE SEQUENCE [LARGE SCALE GENOMIC DNA]</scope>
    <source>
        <strain evidence="8 9">DSM 12335</strain>
    </source>
</reference>
<dbReference type="SUPFAM" id="SSF88946">
    <property type="entry name" value="Sigma2 domain of RNA polymerase sigma factors"/>
    <property type="match status" value="1"/>
</dbReference>
<dbReference type="GO" id="GO:0003677">
    <property type="term" value="F:DNA binding"/>
    <property type="evidence" value="ECO:0007669"/>
    <property type="project" value="InterPro"/>
</dbReference>
<accession>A0A542YUR1</accession>
<proteinExistence type="inferred from homology"/>
<evidence type="ECO:0000256" key="1">
    <source>
        <dbReference type="ARBA" id="ARBA00010641"/>
    </source>
</evidence>
<keyword evidence="9" id="KW-1185">Reference proteome</keyword>
<evidence type="ECO:0000256" key="2">
    <source>
        <dbReference type="ARBA" id="ARBA00023015"/>
    </source>
</evidence>
<dbReference type="SUPFAM" id="SSF88659">
    <property type="entry name" value="Sigma3 and sigma4 domains of RNA polymerase sigma factors"/>
    <property type="match status" value="1"/>
</dbReference>
<dbReference type="GO" id="GO:0006352">
    <property type="term" value="P:DNA-templated transcription initiation"/>
    <property type="evidence" value="ECO:0007669"/>
    <property type="project" value="InterPro"/>
</dbReference>
<dbReference type="NCBIfam" id="TIGR02937">
    <property type="entry name" value="sigma70-ECF"/>
    <property type="match status" value="1"/>
</dbReference>
<protein>
    <submittedName>
        <fullName evidence="8">RNA polymerase ECF family sigma subunit</fullName>
    </submittedName>
</protein>
<feature type="domain" description="DUF6596" evidence="7">
    <location>
        <begin position="192"/>
        <end position="291"/>
    </location>
</feature>
<keyword evidence="4" id="KW-0804">Transcription</keyword>
<dbReference type="InterPro" id="IPR013249">
    <property type="entry name" value="RNA_pol_sigma70_r4_t2"/>
</dbReference>
<gene>
    <name evidence="8" type="ORF">FB467_2984</name>
</gene>
<dbReference type="AlphaFoldDB" id="A0A542YUR1"/>
<evidence type="ECO:0000259" key="6">
    <source>
        <dbReference type="Pfam" id="PF08281"/>
    </source>
</evidence>
<dbReference type="Pfam" id="PF04542">
    <property type="entry name" value="Sigma70_r2"/>
    <property type="match status" value="1"/>
</dbReference>
<dbReference type="Proteomes" id="UP000319516">
    <property type="component" value="Unassembled WGS sequence"/>
</dbReference>
<comment type="caution">
    <text evidence="8">The sequence shown here is derived from an EMBL/GenBank/DDBJ whole genome shotgun (WGS) entry which is preliminary data.</text>
</comment>
<evidence type="ECO:0000259" key="5">
    <source>
        <dbReference type="Pfam" id="PF04542"/>
    </source>
</evidence>
<dbReference type="InterPro" id="IPR007627">
    <property type="entry name" value="RNA_pol_sigma70_r2"/>
</dbReference>
<dbReference type="InterPro" id="IPR013325">
    <property type="entry name" value="RNA_pol_sigma_r2"/>
</dbReference>
<dbReference type="PANTHER" id="PTHR47756:SF2">
    <property type="entry name" value="BLL6612 PROTEIN"/>
    <property type="match status" value="1"/>
</dbReference>
<evidence type="ECO:0000313" key="8">
    <source>
        <dbReference type="EMBL" id="TQL51821.1"/>
    </source>
</evidence>
<feature type="domain" description="RNA polymerase sigma-70 region 2" evidence="5">
    <location>
        <begin position="13"/>
        <end position="77"/>
    </location>
</feature>
<keyword evidence="3" id="KW-0731">Sigma factor</keyword>
<evidence type="ECO:0000256" key="4">
    <source>
        <dbReference type="ARBA" id="ARBA00023163"/>
    </source>
</evidence>
<dbReference type="InterPro" id="IPR014284">
    <property type="entry name" value="RNA_pol_sigma-70_dom"/>
</dbReference>
<sequence length="425" mass="46626">MRPAQQAIEDVWRREAPHVLAALARRFGSFEDCEDAAQEAFLAATDQWPREGVPSDPKAWLVRVASRRLIDRWRSESSRAEREVREAGRVPGVDVSAPSAEQRALEEDGIPVAAGGDDTLGLLLLCCHPAVSVPSRVALTLRAVAGLTTRQIAAGFFVTEATMAQRISRAKATLRTQGARLDQVPEAELPDRLGSVLHVLNLVFTEGHAASVGDRVTDRRLTDEAIRLTRHLCRQVPDHREAAGLLALMLLTDARRAARTTSDGNLIPLGEQDRSRWDREQICEGVRILEQVLPLGPTGPFQVRAAIAAVHAEAPTAEETDWAQICVLYRMLQHLDTSHAVTLNLAVAVGMHQGPAQGLAVLGPLLQVPEMTRHHRTHAVRAHLLEMTGRAEEAHAAYRRAAQLTASTPEQRYLLRRAASLSEQD</sequence>
<dbReference type="GO" id="GO:0016987">
    <property type="term" value="F:sigma factor activity"/>
    <property type="evidence" value="ECO:0007669"/>
    <property type="project" value="UniProtKB-KW"/>
</dbReference>
<dbReference type="Gene3D" id="1.10.10.10">
    <property type="entry name" value="Winged helix-like DNA-binding domain superfamily/Winged helix DNA-binding domain"/>
    <property type="match status" value="1"/>
</dbReference>
<dbReference type="RefSeq" id="WP_228393132.1">
    <property type="nucleotide sequence ID" value="NZ_BAAAIK010000001.1"/>
</dbReference>
<keyword evidence="2" id="KW-0805">Transcription regulation</keyword>
<evidence type="ECO:0000313" key="9">
    <source>
        <dbReference type="Proteomes" id="UP000319516"/>
    </source>
</evidence>
<name>A0A542YUR1_9MICO</name>
<dbReference type="EMBL" id="VFOP01000001">
    <property type="protein sequence ID" value="TQL51821.1"/>
    <property type="molecule type" value="Genomic_DNA"/>
</dbReference>
<comment type="similarity">
    <text evidence="1">Belongs to the sigma-70 factor family. ECF subfamily.</text>
</comment>
<feature type="domain" description="RNA polymerase sigma factor 70 region 4 type 2" evidence="6">
    <location>
        <begin position="124"/>
        <end position="174"/>
    </location>
</feature>
<dbReference type="Pfam" id="PF08281">
    <property type="entry name" value="Sigma70_r4_2"/>
    <property type="match status" value="1"/>
</dbReference>
<evidence type="ECO:0000256" key="3">
    <source>
        <dbReference type="ARBA" id="ARBA00023082"/>
    </source>
</evidence>
<evidence type="ECO:0000259" key="7">
    <source>
        <dbReference type="Pfam" id="PF20239"/>
    </source>
</evidence>
<dbReference type="Pfam" id="PF20239">
    <property type="entry name" value="DUF6596"/>
    <property type="match status" value="1"/>
</dbReference>
<dbReference type="Gene3D" id="1.10.1740.10">
    <property type="match status" value="1"/>
</dbReference>
<dbReference type="InterPro" id="IPR046531">
    <property type="entry name" value="DUF6596"/>
</dbReference>
<dbReference type="InterPro" id="IPR036388">
    <property type="entry name" value="WH-like_DNA-bd_sf"/>
</dbReference>
<dbReference type="PANTHER" id="PTHR47756">
    <property type="entry name" value="BLL6612 PROTEIN-RELATED"/>
    <property type="match status" value="1"/>
</dbReference>
<organism evidence="8 9">
    <name type="scientific">Ornithinicoccus hortensis</name>
    <dbReference type="NCBI Taxonomy" id="82346"/>
    <lineage>
        <taxon>Bacteria</taxon>
        <taxon>Bacillati</taxon>
        <taxon>Actinomycetota</taxon>
        <taxon>Actinomycetes</taxon>
        <taxon>Micrococcales</taxon>
        <taxon>Intrasporangiaceae</taxon>
        <taxon>Ornithinicoccus</taxon>
    </lineage>
</organism>